<reference evidence="2 3" key="1">
    <citation type="submission" date="2013-01" db="EMBL/GenBank/DDBJ databases">
        <authorList>
            <person name="Harkins D.M."/>
            <person name="Durkin A.S."/>
            <person name="Brinkac L.M."/>
            <person name="Haft D.H."/>
            <person name="Selengut J.D."/>
            <person name="Sanka R."/>
            <person name="DePew J."/>
            <person name="Purushe J."/>
            <person name="Galloway R.L."/>
            <person name="Vinetz J.M."/>
            <person name="Sutton G.G."/>
            <person name="Nierman W.C."/>
            <person name="Fouts D.E."/>
        </authorList>
    </citation>
    <scope>NUCLEOTIDE SEQUENCE [LARGE SCALE GENOMIC DNA]</scope>
    <source>
        <strain evidence="2 3">79601</strain>
    </source>
</reference>
<evidence type="ECO:0000313" key="3">
    <source>
        <dbReference type="Proteomes" id="UP000011988"/>
    </source>
</evidence>
<dbReference type="Proteomes" id="UP000011988">
    <property type="component" value="Unassembled WGS sequence"/>
</dbReference>
<evidence type="ECO:0000313" key="2">
    <source>
        <dbReference type="EMBL" id="EMJ90759.1"/>
    </source>
</evidence>
<accession>M6CG92</accession>
<name>M6CG92_9LEPT</name>
<proteinExistence type="predicted"/>
<dbReference type="PATRIC" id="fig|1218565.3.peg.4436"/>
<evidence type="ECO:0000256" key="1">
    <source>
        <dbReference type="SAM" id="MobiDB-lite"/>
    </source>
</evidence>
<dbReference type="EMBL" id="ANIK01000120">
    <property type="protein sequence ID" value="EMJ90759.1"/>
    <property type="molecule type" value="Genomic_DNA"/>
</dbReference>
<organism evidence="2 3">
    <name type="scientific">Leptospira alstonii serovar Sichuan str. 79601</name>
    <dbReference type="NCBI Taxonomy" id="1218565"/>
    <lineage>
        <taxon>Bacteria</taxon>
        <taxon>Pseudomonadati</taxon>
        <taxon>Spirochaetota</taxon>
        <taxon>Spirochaetia</taxon>
        <taxon>Leptospirales</taxon>
        <taxon>Leptospiraceae</taxon>
        <taxon>Leptospira</taxon>
    </lineage>
</organism>
<gene>
    <name evidence="2" type="ORF">LEP1GSC194_0026</name>
</gene>
<sequence>MQKNIRKKRNLNVLPISTAASAFLKRSIFLDVFLKAAILFSKAKEKQSDSSFKGRIAQRNIGKTP</sequence>
<protein>
    <submittedName>
        <fullName evidence="2">Uncharacterized protein</fullName>
    </submittedName>
</protein>
<comment type="caution">
    <text evidence="2">The sequence shown here is derived from an EMBL/GenBank/DDBJ whole genome shotgun (WGS) entry which is preliminary data.</text>
</comment>
<dbReference type="AlphaFoldDB" id="M6CG92"/>
<feature type="region of interest" description="Disordered" evidence="1">
    <location>
        <begin position="44"/>
        <end position="65"/>
    </location>
</feature>